<dbReference type="Proteomes" id="UP000803844">
    <property type="component" value="Unassembled WGS sequence"/>
</dbReference>
<keyword evidence="2" id="KW-0521">NADP</keyword>
<evidence type="ECO:0000313" key="5">
    <source>
        <dbReference type="EMBL" id="KAF3760757.1"/>
    </source>
</evidence>
<dbReference type="GeneID" id="63835000"/>
<dbReference type="PANTHER" id="PTHR47706:SF7">
    <property type="entry name" value="CIPA-LIKE, PUTATIVE (AFU_ORTHOLOGUE AFUA_1G01630)-RELATED"/>
    <property type="match status" value="1"/>
</dbReference>
<dbReference type="PANTHER" id="PTHR47706">
    <property type="entry name" value="NMRA-LIKE FAMILY PROTEIN"/>
    <property type="match status" value="1"/>
</dbReference>
<feature type="domain" description="NAD(P)-binding" evidence="4">
    <location>
        <begin position="25"/>
        <end position="146"/>
    </location>
</feature>
<evidence type="ECO:0000256" key="2">
    <source>
        <dbReference type="ARBA" id="ARBA00022857"/>
    </source>
</evidence>
<reference evidence="5" key="1">
    <citation type="journal article" date="2020" name="Phytopathology">
        <title>Genome sequence of the chestnut blight fungus Cryphonectria parasitica EP155: A fundamental resource for an archetypical invasive plant pathogen.</title>
        <authorList>
            <person name="Crouch J.A."/>
            <person name="Dawe A."/>
            <person name="Aerts A."/>
            <person name="Barry K."/>
            <person name="Churchill A.C.L."/>
            <person name="Grimwood J."/>
            <person name="Hillman B."/>
            <person name="Milgroom M.G."/>
            <person name="Pangilinan J."/>
            <person name="Smith M."/>
            <person name="Salamov A."/>
            <person name="Schmutz J."/>
            <person name="Yadav J."/>
            <person name="Grigoriev I.V."/>
            <person name="Nuss D."/>
        </authorList>
    </citation>
    <scope>NUCLEOTIDE SEQUENCE</scope>
    <source>
        <strain evidence="5">EP155</strain>
    </source>
</reference>
<dbReference type="Gene3D" id="3.40.50.720">
    <property type="entry name" value="NAD(P)-binding Rossmann-like Domain"/>
    <property type="match status" value="1"/>
</dbReference>
<evidence type="ECO:0000256" key="1">
    <source>
        <dbReference type="ARBA" id="ARBA00005725"/>
    </source>
</evidence>
<evidence type="ECO:0000313" key="6">
    <source>
        <dbReference type="Proteomes" id="UP000803844"/>
    </source>
</evidence>
<keyword evidence="3" id="KW-0560">Oxidoreductase</keyword>
<proteinExistence type="inferred from homology"/>
<evidence type="ECO:0000259" key="4">
    <source>
        <dbReference type="Pfam" id="PF13460"/>
    </source>
</evidence>
<dbReference type="AlphaFoldDB" id="A0A9P5CK33"/>
<name>A0A9P5CK33_CRYP1</name>
<dbReference type="Pfam" id="PF13460">
    <property type="entry name" value="NAD_binding_10"/>
    <property type="match status" value="1"/>
</dbReference>
<dbReference type="InterPro" id="IPR016040">
    <property type="entry name" value="NAD(P)-bd_dom"/>
</dbReference>
<evidence type="ECO:0000256" key="3">
    <source>
        <dbReference type="ARBA" id="ARBA00023002"/>
    </source>
</evidence>
<protein>
    <submittedName>
        <fullName evidence="5">NAD(P)-binding protein</fullName>
    </submittedName>
</protein>
<dbReference type="OrthoDB" id="419598at2759"/>
<dbReference type="GO" id="GO:0016491">
    <property type="term" value="F:oxidoreductase activity"/>
    <property type="evidence" value="ECO:0007669"/>
    <property type="project" value="UniProtKB-KW"/>
</dbReference>
<comment type="similarity">
    <text evidence="1">Belongs to the NmrA-type oxidoreductase family. Isoflavone reductase subfamily.</text>
</comment>
<accession>A0A9P5CK33</accession>
<keyword evidence="6" id="KW-1185">Reference proteome</keyword>
<comment type="caution">
    <text evidence="5">The sequence shown here is derived from an EMBL/GenBank/DDBJ whole genome shotgun (WGS) entry which is preliminary data.</text>
</comment>
<dbReference type="InterPro" id="IPR036291">
    <property type="entry name" value="NAD(P)-bd_dom_sf"/>
</dbReference>
<gene>
    <name evidence="5" type="ORF">M406DRAFT_267320</name>
</gene>
<dbReference type="InterPro" id="IPR051609">
    <property type="entry name" value="NmrA/Isoflavone_reductase-like"/>
</dbReference>
<dbReference type="SUPFAM" id="SSF51735">
    <property type="entry name" value="NAD(P)-binding Rossmann-fold domains"/>
    <property type="match status" value="1"/>
</dbReference>
<organism evidence="5 6">
    <name type="scientific">Cryphonectria parasitica (strain ATCC 38755 / EP155)</name>
    <dbReference type="NCBI Taxonomy" id="660469"/>
    <lineage>
        <taxon>Eukaryota</taxon>
        <taxon>Fungi</taxon>
        <taxon>Dikarya</taxon>
        <taxon>Ascomycota</taxon>
        <taxon>Pezizomycotina</taxon>
        <taxon>Sordariomycetes</taxon>
        <taxon>Sordariomycetidae</taxon>
        <taxon>Diaporthales</taxon>
        <taxon>Cryphonectriaceae</taxon>
        <taxon>Cryphonectria-Endothia species complex</taxon>
        <taxon>Cryphonectria</taxon>
    </lineage>
</organism>
<dbReference type="RefSeq" id="XP_040771736.1">
    <property type="nucleotide sequence ID" value="XM_040917871.1"/>
</dbReference>
<sequence length="341" mass="37553">MSAPKYAKDQPAGFINRIEKVAIVGAGGRIGSYLTKHLLATGKHTVTAPTRASSKSILPAGVRRVEVNYADESALVEALRGQDFLVITLAAAANMDPTNPSTRLIAAAAQAGVPYVMPNAYGPDPLNNAMGADAHLNQYFLADRAQIEQLGVSKWVVLATGFWYEWSLVSNAQDRFGCDVTHRKMTFFDDGEEKISTTTWDQCGRALAAYLSLKRFPQDEADKDVPTVERWANKALYVSSFRVSQKDMFESVKRVTGTTDADWTIDHADSKTRWEEGVEGMMKGDHSAFSRQLYTRIFFPTGEADHSRLGLVNEALGLPVEDMDESTKEGFRLLETGVLSM</sequence>
<dbReference type="EMBL" id="MU032352">
    <property type="protein sequence ID" value="KAF3760757.1"/>
    <property type="molecule type" value="Genomic_DNA"/>
</dbReference>